<accession>A0A132B2Y7</accession>
<dbReference type="EMBL" id="KQ947443">
    <property type="protein sequence ID" value="KUJ06760.1"/>
    <property type="molecule type" value="Genomic_DNA"/>
</dbReference>
<organism evidence="2 3">
    <name type="scientific">Mollisia scopiformis</name>
    <name type="common">Conifer needle endophyte fungus</name>
    <name type="synonym">Phialocephala scopiformis</name>
    <dbReference type="NCBI Taxonomy" id="149040"/>
    <lineage>
        <taxon>Eukaryota</taxon>
        <taxon>Fungi</taxon>
        <taxon>Dikarya</taxon>
        <taxon>Ascomycota</taxon>
        <taxon>Pezizomycotina</taxon>
        <taxon>Leotiomycetes</taxon>
        <taxon>Helotiales</taxon>
        <taxon>Mollisiaceae</taxon>
        <taxon>Mollisia</taxon>
    </lineage>
</organism>
<protein>
    <submittedName>
        <fullName evidence="2">Uncharacterized protein</fullName>
    </submittedName>
</protein>
<dbReference type="GeneID" id="28831521"/>
<evidence type="ECO:0000256" key="1">
    <source>
        <dbReference type="SAM" id="SignalP"/>
    </source>
</evidence>
<dbReference type="KEGG" id="psco:LY89DRAFT_768632"/>
<gene>
    <name evidence="2" type="ORF">LY89DRAFT_768632</name>
</gene>
<feature type="signal peptide" evidence="1">
    <location>
        <begin position="1"/>
        <end position="20"/>
    </location>
</feature>
<dbReference type="RefSeq" id="XP_018061115.1">
    <property type="nucleotide sequence ID" value="XM_018221795.1"/>
</dbReference>
<dbReference type="OrthoDB" id="2110578at2759"/>
<keyword evidence="1" id="KW-0732">Signal</keyword>
<feature type="chain" id="PRO_5007287792" evidence="1">
    <location>
        <begin position="21"/>
        <end position="304"/>
    </location>
</feature>
<dbReference type="Proteomes" id="UP000070700">
    <property type="component" value="Unassembled WGS sequence"/>
</dbReference>
<reference evidence="2 3" key="1">
    <citation type="submission" date="2015-10" db="EMBL/GenBank/DDBJ databases">
        <title>Full genome of DAOMC 229536 Phialocephala scopiformis, a fungal endophyte of spruce producing the potent anti-insectan compound rugulosin.</title>
        <authorList>
            <consortium name="DOE Joint Genome Institute"/>
            <person name="Walker A.K."/>
            <person name="Frasz S.L."/>
            <person name="Seifert K.A."/>
            <person name="Miller J.D."/>
            <person name="Mondo S.J."/>
            <person name="Labutti K."/>
            <person name="Lipzen A."/>
            <person name="Dockter R."/>
            <person name="Kennedy M."/>
            <person name="Grigoriev I.V."/>
            <person name="Spatafora J.W."/>
        </authorList>
    </citation>
    <scope>NUCLEOTIDE SEQUENCE [LARGE SCALE GENOMIC DNA]</scope>
    <source>
        <strain evidence="2 3">CBS 120377</strain>
    </source>
</reference>
<dbReference type="STRING" id="149040.A0A132B2Y7"/>
<name>A0A132B2Y7_MOLSC</name>
<sequence length="304" mass="32836">MFRLSSILLAFITILPLCLAQRPENISICDFYTPSILGENTASNQLLLITIWVNTFVLGNYTTPNIGIPVHGFATPEIYNGTEIALLPYFTGAYNSTNLGGNAGVSKLFLDDGGPVPVLKNMSSNGNTSSAQYQVFNHIYQYFGSIIGCSLQGSPDFPSYQGRTSMYEVHKFMDLDILQMTYFINLVDTAASSLGISLDDASTIGTSLNRAFNTRCASPISISNIDAPSELQSICIAPDCPLDPDNNCSAYPLDGLALAPVNITDNVTVTTGGNGSTIGVPLLLDLLWGLRWIWILNLILLVEN</sequence>
<evidence type="ECO:0000313" key="2">
    <source>
        <dbReference type="EMBL" id="KUJ06760.1"/>
    </source>
</evidence>
<keyword evidence="3" id="KW-1185">Reference proteome</keyword>
<dbReference type="AlphaFoldDB" id="A0A132B2Y7"/>
<proteinExistence type="predicted"/>
<dbReference type="InParanoid" id="A0A132B2Y7"/>
<evidence type="ECO:0000313" key="3">
    <source>
        <dbReference type="Proteomes" id="UP000070700"/>
    </source>
</evidence>